<evidence type="ECO:0000313" key="5">
    <source>
        <dbReference type="Proteomes" id="UP001431656"/>
    </source>
</evidence>
<proteinExistence type="inferred from homology"/>
<organism evidence="4 5">
    <name type="scientific">Brooklawnia propionicigenes</name>
    <dbReference type="NCBI Taxonomy" id="3041175"/>
    <lineage>
        <taxon>Bacteria</taxon>
        <taxon>Bacillati</taxon>
        <taxon>Actinomycetota</taxon>
        <taxon>Actinomycetes</taxon>
        <taxon>Propionibacteriales</taxon>
        <taxon>Propionibacteriaceae</taxon>
        <taxon>Brooklawnia</taxon>
    </lineage>
</organism>
<feature type="signal peptide" evidence="3">
    <location>
        <begin position="1"/>
        <end position="22"/>
    </location>
</feature>
<evidence type="ECO:0000256" key="3">
    <source>
        <dbReference type="SAM" id="SignalP"/>
    </source>
</evidence>
<name>A0AAN0MGV2_9ACTN</name>
<reference evidence="4" key="1">
    <citation type="journal article" date="2024" name="Int. J. Syst. Evol. Microbiol.">
        <title>Brooklawnia propionicigenes sp. nov., a facultatively anaerobic, propionate-producing bacterium isolated from a methanogenic reactor treating waste from cattle farms.</title>
        <authorList>
            <person name="Akita Y."/>
            <person name="Ueki A."/>
            <person name="Tonouchi A."/>
            <person name="Sugawara Y."/>
            <person name="Honma S."/>
            <person name="Kaku N."/>
            <person name="Ueki K."/>
        </authorList>
    </citation>
    <scope>NUCLEOTIDE SEQUENCE</scope>
    <source>
        <strain evidence="4">SH051</strain>
    </source>
</reference>
<dbReference type="AlphaFoldDB" id="A0AAN0MGV2"/>
<dbReference type="Proteomes" id="UP001431656">
    <property type="component" value="Chromosome"/>
</dbReference>
<dbReference type="KEGG" id="broo:brsh051_14550"/>
<evidence type="ECO:0000256" key="1">
    <source>
        <dbReference type="ARBA" id="ARBA00008520"/>
    </source>
</evidence>
<comment type="similarity">
    <text evidence="1">Belongs to the bacterial solute-binding protein 1 family.</text>
</comment>
<evidence type="ECO:0000256" key="2">
    <source>
        <dbReference type="ARBA" id="ARBA00022448"/>
    </source>
</evidence>
<protein>
    <submittedName>
        <fullName evidence="4">ABC transporter substrate-binding protein</fullName>
    </submittedName>
</protein>
<sequence length="454" mass="48229">MSGKFIRPLAISSALVLTMGLAACGSDSGGGSDSTATVDCSAFSTYGDLSGTTVSVYTAIVSPEADPYIESFQAFEQCTGATIDYQGDKAFSEQVSLRVQGGNAPDIAFVPQPGLVQTLVASGRAVAAPAETEANVDRYFSEDWKTYGTVDGTFYAAPVGASVKSLVWYSPTAFADAGYEVPTTWAEMMDLTAKIASDHNDGLTKPWCVGFGDGAATGWVGTDWIEDVMLRTTDGPTYDKWVTHEIPFNDATVVNAFETTGKILRDDNYVNGGLGDRKTISTTAFTDAGLPILDGTCYMHRQASFYGNSWPEGTEVGPDGTIWAFYLPAVDPDVAKPIIGGGDFALAFSDRPEVQAFQTYLASADWANERARATTAGGAVSANSGLDTALLTNEVDKLSVELLTDDHALFRFDGSDLMPSAVGAGTFWTAMVDWTTTDVTSQEVTDQVERSWPA</sequence>
<gene>
    <name evidence="4" type="ORF">brsh051_14550</name>
</gene>
<evidence type="ECO:0000313" key="4">
    <source>
        <dbReference type="EMBL" id="BEH02174.1"/>
    </source>
</evidence>
<dbReference type="PROSITE" id="PS51257">
    <property type="entry name" value="PROKAR_LIPOPROTEIN"/>
    <property type="match status" value="1"/>
</dbReference>
<dbReference type="SUPFAM" id="SSF53850">
    <property type="entry name" value="Periplasmic binding protein-like II"/>
    <property type="match status" value="1"/>
</dbReference>
<dbReference type="PANTHER" id="PTHR43649:SF29">
    <property type="entry name" value="OSMOPROTECTIVE COMPOUNDS-BINDING PROTEIN GGTB"/>
    <property type="match status" value="1"/>
</dbReference>
<dbReference type="Gene3D" id="3.40.190.10">
    <property type="entry name" value="Periplasmic binding protein-like II"/>
    <property type="match status" value="2"/>
</dbReference>
<feature type="chain" id="PRO_5043023554" evidence="3">
    <location>
        <begin position="23"/>
        <end position="454"/>
    </location>
</feature>
<keyword evidence="2" id="KW-0813">Transport</keyword>
<dbReference type="PANTHER" id="PTHR43649">
    <property type="entry name" value="ARABINOSE-BINDING PROTEIN-RELATED"/>
    <property type="match status" value="1"/>
</dbReference>
<keyword evidence="3" id="KW-0732">Signal</keyword>
<dbReference type="EMBL" id="AP028056">
    <property type="protein sequence ID" value="BEH02174.1"/>
    <property type="molecule type" value="Genomic_DNA"/>
</dbReference>
<accession>A0AAN0MGV2</accession>
<dbReference type="InterPro" id="IPR050490">
    <property type="entry name" value="Bact_solute-bd_prot1"/>
</dbReference>
<keyword evidence="5" id="KW-1185">Reference proteome</keyword>